<name>A0A401V4E0_9CELL</name>
<dbReference type="PANTHER" id="PTHR32097:SF17">
    <property type="entry name" value="CAMP-BINDING PROTEIN 1-RELATED"/>
    <property type="match status" value="1"/>
</dbReference>
<dbReference type="InterPro" id="IPR051324">
    <property type="entry name" value="Stress/Tellurium_Resist"/>
</dbReference>
<dbReference type="CDD" id="cd06974">
    <property type="entry name" value="TerD_like"/>
    <property type="match status" value="1"/>
</dbReference>
<sequence>MSVNLTKGQTVSLTKSDGGTLTQVRMGLGWDAIKVKGLFGRAKEKSVDLDASALLFDANGALVDQVWFSQLASKDGAVQHTGDNRTGAGDGDDESIRVALTGVNPAVTTLVFVVNSYTGETFAQIENAFCRLIDETTGQEVARYDLSGSGSHTAQIMAKVTRDGAGWSMTALGVRTSGRTIKDMLPAVSQVL</sequence>
<dbReference type="Pfam" id="PF02342">
    <property type="entry name" value="TerD"/>
    <property type="match status" value="1"/>
</dbReference>
<feature type="domain" description="TerD" evidence="1">
    <location>
        <begin position="1"/>
        <end position="177"/>
    </location>
</feature>
<dbReference type="Proteomes" id="UP000288246">
    <property type="component" value="Unassembled WGS sequence"/>
</dbReference>
<dbReference type="RefSeq" id="WP_124344306.1">
    <property type="nucleotide sequence ID" value="NZ_BHYL01000345.1"/>
</dbReference>
<evidence type="ECO:0000259" key="1">
    <source>
        <dbReference type="Pfam" id="PF02342"/>
    </source>
</evidence>
<dbReference type="OrthoDB" id="56224at2"/>
<dbReference type="AlphaFoldDB" id="A0A401V4E0"/>
<dbReference type="PANTHER" id="PTHR32097">
    <property type="entry name" value="CAMP-BINDING PROTEIN 1-RELATED"/>
    <property type="match status" value="1"/>
</dbReference>
<dbReference type="EMBL" id="BHYL01000345">
    <property type="protein sequence ID" value="GCD21777.1"/>
    <property type="molecule type" value="Genomic_DNA"/>
</dbReference>
<evidence type="ECO:0000313" key="3">
    <source>
        <dbReference type="Proteomes" id="UP000288246"/>
    </source>
</evidence>
<dbReference type="Gene3D" id="2.60.60.30">
    <property type="entry name" value="sav2460 like domains"/>
    <property type="match status" value="1"/>
</dbReference>
<proteinExistence type="predicted"/>
<organism evidence="2 3">
    <name type="scientific">Cellulomonas algicola</name>
    <dbReference type="NCBI Taxonomy" id="2071633"/>
    <lineage>
        <taxon>Bacteria</taxon>
        <taxon>Bacillati</taxon>
        <taxon>Actinomycetota</taxon>
        <taxon>Actinomycetes</taxon>
        <taxon>Micrococcales</taxon>
        <taxon>Cellulomonadaceae</taxon>
        <taxon>Cellulomonas</taxon>
    </lineage>
</organism>
<gene>
    <name evidence="2" type="ORF">CTKZ_33390</name>
</gene>
<protein>
    <submittedName>
        <fullName evidence="2">Tellurium resistance protein TerZ</fullName>
    </submittedName>
</protein>
<evidence type="ECO:0000313" key="2">
    <source>
        <dbReference type="EMBL" id="GCD21777.1"/>
    </source>
</evidence>
<reference evidence="2 3" key="1">
    <citation type="submission" date="2018-11" db="EMBL/GenBank/DDBJ databases">
        <title>Draft genome sequence of Cellulomonas takizawaensis strain TKZ-21.</title>
        <authorList>
            <person name="Yamamura H."/>
            <person name="Hayashi T."/>
            <person name="Hamada M."/>
            <person name="Serisawa Y."/>
            <person name="Matsuyama K."/>
            <person name="Nakagawa Y."/>
            <person name="Otoguro M."/>
            <person name="Yanagida F."/>
            <person name="Hayakawa M."/>
        </authorList>
    </citation>
    <scope>NUCLEOTIDE SEQUENCE [LARGE SCALE GENOMIC DNA]</scope>
    <source>
        <strain evidence="2 3">TKZ-21</strain>
    </source>
</reference>
<comment type="caution">
    <text evidence="2">The sequence shown here is derived from an EMBL/GenBank/DDBJ whole genome shotgun (WGS) entry which is preliminary data.</text>
</comment>
<dbReference type="InterPro" id="IPR003325">
    <property type="entry name" value="TerD"/>
</dbReference>
<accession>A0A401V4E0</accession>
<keyword evidence="3" id="KW-1185">Reference proteome</keyword>